<gene>
    <name evidence="2" type="ORF">AVDCRST_MAG61-2233</name>
</gene>
<feature type="region of interest" description="Disordered" evidence="1">
    <location>
        <begin position="122"/>
        <end position="306"/>
    </location>
</feature>
<sequence length="336" mass="37161">EGAGDRGCRIHRPSRRQSAAAVRSLAGRLRPRGRSRRRRDRSRSRQHGTAGVHGADPPGCQGRPWGGPGRPRRLRPAQRPGDRRGAAGGGGCRDPAGGLRLLDGGLWRGRLRLRRTWADPPAATPVRRAGRRPVRPALPGLRSRPRARPGARERAAGSAQRLRRDEGARRAPRRRLVPRDRRLGRRPAVPQRLRSGHAEQHPVRRGRLTLRQCAVPRRGPPRVRGWAPAPELRPRPGRGRRRGRRVDRRPPRRRHATQRRLPGCDDDRRDGRRDEPGTGRSGTGGDGGVPAGGRPARHRGLLGRRAAARLEGRTAVELARRAAALRSRPGAVGTWL</sequence>
<feature type="compositionally biased region" description="Basic residues" evidence="1">
    <location>
        <begin position="235"/>
        <end position="258"/>
    </location>
</feature>
<evidence type="ECO:0000313" key="2">
    <source>
        <dbReference type="EMBL" id="CAA9319163.1"/>
    </source>
</evidence>
<proteinExistence type="predicted"/>
<feature type="compositionally biased region" description="Low complexity" evidence="1">
    <location>
        <begin position="214"/>
        <end position="230"/>
    </location>
</feature>
<feature type="non-terminal residue" evidence="2">
    <location>
        <position position="1"/>
    </location>
</feature>
<protein>
    <submittedName>
        <fullName evidence="2">NAD-dependent epimerase/dehydratase family protein</fullName>
    </submittedName>
</protein>
<accession>A0A6J4L032</accession>
<feature type="compositionally biased region" description="Basic and acidic residues" evidence="1">
    <location>
        <begin position="262"/>
        <end position="277"/>
    </location>
</feature>
<name>A0A6J4L032_9ACTN</name>
<dbReference type="AlphaFoldDB" id="A0A6J4L032"/>
<feature type="compositionally biased region" description="Gly residues" evidence="1">
    <location>
        <begin position="279"/>
        <end position="291"/>
    </location>
</feature>
<evidence type="ECO:0000256" key="1">
    <source>
        <dbReference type="SAM" id="MobiDB-lite"/>
    </source>
</evidence>
<feature type="compositionally biased region" description="Basic residues" evidence="1">
    <location>
        <begin position="29"/>
        <end position="46"/>
    </location>
</feature>
<reference evidence="2" key="1">
    <citation type="submission" date="2020-02" db="EMBL/GenBank/DDBJ databases">
        <authorList>
            <person name="Meier V. D."/>
        </authorList>
    </citation>
    <scope>NUCLEOTIDE SEQUENCE</scope>
    <source>
        <strain evidence="2">AVDCRST_MAG61</strain>
    </source>
</reference>
<feature type="region of interest" description="Disordered" evidence="1">
    <location>
        <begin position="1"/>
        <end position="99"/>
    </location>
</feature>
<feature type="non-terminal residue" evidence="2">
    <location>
        <position position="336"/>
    </location>
</feature>
<organism evidence="2">
    <name type="scientific">uncultured Friedmanniella sp</name>
    <dbReference type="NCBI Taxonomy" id="335381"/>
    <lineage>
        <taxon>Bacteria</taxon>
        <taxon>Bacillati</taxon>
        <taxon>Actinomycetota</taxon>
        <taxon>Actinomycetes</taxon>
        <taxon>Propionibacteriales</taxon>
        <taxon>Nocardioidaceae</taxon>
        <taxon>Friedmanniella</taxon>
        <taxon>environmental samples</taxon>
    </lineage>
</organism>
<dbReference type="EMBL" id="CADCTT010000284">
    <property type="protein sequence ID" value="CAA9319163.1"/>
    <property type="molecule type" value="Genomic_DNA"/>
</dbReference>